<dbReference type="InterPro" id="IPR027417">
    <property type="entry name" value="P-loop_NTPase"/>
</dbReference>
<feature type="coiled-coil region" evidence="1">
    <location>
        <begin position="392"/>
        <end position="525"/>
    </location>
</feature>
<dbReference type="Pfam" id="PF13514">
    <property type="entry name" value="AAA_27"/>
    <property type="match status" value="1"/>
</dbReference>
<feature type="domain" description="YhaN AAA" evidence="2">
    <location>
        <begin position="1"/>
        <end position="206"/>
    </location>
</feature>
<dbReference type="SUPFAM" id="SSF52540">
    <property type="entry name" value="P-loop containing nucleoside triphosphate hydrolases"/>
    <property type="match status" value="1"/>
</dbReference>
<dbReference type="PANTHER" id="PTHR41259:SF1">
    <property type="entry name" value="DOUBLE-STRAND BREAK REPAIR RAD50 ATPASE, PUTATIVE-RELATED"/>
    <property type="match status" value="1"/>
</dbReference>
<keyword evidence="4" id="KW-1185">Reference proteome</keyword>
<dbReference type="RefSeq" id="WP_168667054.1">
    <property type="nucleotide sequence ID" value="NZ_JAAXKX010000004.1"/>
</dbReference>
<feature type="coiled-coil region" evidence="1">
    <location>
        <begin position="842"/>
        <end position="915"/>
    </location>
</feature>
<name>A0ABX1I6B4_9GAMM</name>
<reference evidence="3 4" key="1">
    <citation type="submission" date="2020-04" db="EMBL/GenBank/DDBJ databases">
        <title>Draft Whole-Genome sequence of Marichromatium bheemlicum DSM 18632, type strain.</title>
        <authorList>
            <person name="Kyndt J.A."/>
            <person name="Meyer T.E."/>
        </authorList>
    </citation>
    <scope>NUCLEOTIDE SEQUENCE [LARGE SCALE GENOMIC DNA]</scope>
    <source>
        <strain evidence="3 4">DSM 18632</strain>
    </source>
</reference>
<comment type="caution">
    <text evidence="3">The sequence shown here is derived from an EMBL/GenBank/DDBJ whole genome shotgun (WGS) entry which is preliminary data.</text>
</comment>
<dbReference type="Proteomes" id="UP000740754">
    <property type="component" value="Unassembled WGS sequence"/>
</dbReference>
<sequence>MRLLRLELRAFGPFTDRVLDLSAGEAGLHLVYGHNEAGKSSALRALHGLFYGIPERTRDDFCHPARALRIGAVLVSAAGERLYCVRRKGRKHTLLDAHGEPLEEASLQRLLGGVDAGGFARLFGIDHETLVSGGRTLLEERGREAEALFGSGLGRVAVHRVLSELDEAAAALFRPRGRKPLINAALSARADLQRRQREVELSVHDWQQACAERDAAHQALVTLDRERDQVLRERARLERIRRTRADLELRRGVLARLAELGERLHLPEDFAARRHQAETQRIRAIESRELVSARLATLEQALAGIVVDDRVLAAGAELAALRERLGSHRKAAADRSMLVARRDALQARVVERVARVDAEAAATPTEALHDWLDVRRRVNALGERRETLWGERQRARLARDRAEQTLVECERQLAACDPPRSSTSLELALDQARGAGGLDAELAELAAEARALEQHCATARARLNGWELEVEALLKVPLPEPETLEHWVARAEALDQEQQRLHERRQRCEQEANTIAAELRTLEGDGEVPSEAALLAMRETREEHWAALKAYQGSMQQETGRALASRFEQALRDADTLADRLRRESDRVQRYQSLQRRDEACAHERAACRDVADELEAAAEDFETAWQALWRECALARPLPPRQMRAWLNQALRLREQVERWVAVRNQRQALEQRRHECLGLLRKVLSALGETPPAEHEGINLWIGESTRVLDRLHHQAHIHAACISALSEARQAREHARSGAEQAEREWSVWARDWGEAMTRIGLAIHCLPAEAQEHLAELAEALQDAREAAGFQTRIDDIDTDAQHFVAELRARVAHLAPDLVDAPVELALETLDTRLEHMRAQQERHDELQRQHDEAQRQLEMATGALRGAEAQLADLCNQAGCREADELAGVEERARLQRELEQQLEAIEVRLLEAGDGLALERLENEAGAEDIAGEALLETLAQIERRLDETLDPERERRLAVRVEAEHRLAAMDGTDTAASVAEEIAGIDAQLHDQCARYLRYRLAARVLRETIERFRRSHRDPILARTAEAFTRLTCGAFSGVESDFGDDDQAVLVGIRDNGERVRVEAMSTGTRDQLYLALRLAGLEHHLGQAEPLPFIVDDILVQFDDTRARATLETLALFSDQTQVILFTHHQHLLELAQSVDPDGRRVFIHRLDQV</sequence>
<dbReference type="PANTHER" id="PTHR41259">
    <property type="entry name" value="DOUBLE-STRAND BREAK REPAIR RAD50 ATPASE, PUTATIVE-RELATED"/>
    <property type="match status" value="1"/>
</dbReference>
<dbReference type="EMBL" id="JAAXKX010000004">
    <property type="protein sequence ID" value="NKN32494.1"/>
    <property type="molecule type" value="Genomic_DNA"/>
</dbReference>
<dbReference type="InterPro" id="IPR038734">
    <property type="entry name" value="YhaN_AAA"/>
</dbReference>
<evidence type="ECO:0000259" key="2">
    <source>
        <dbReference type="Pfam" id="PF13514"/>
    </source>
</evidence>
<evidence type="ECO:0000256" key="1">
    <source>
        <dbReference type="SAM" id="Coils"/>
    </source>
</evidence>
<dbReference type="Gene3D" id="3.40.50.300">
    <property type="entry name" value="P-loop containing nucleotide triphosphate hydrolases"/>
    <property type="match status" value="2"/>
</dbReference>
<evidence type="ECO:0000313" key="4">
    <source>
        <dbReference type="Proteomes" id="UP000740754"/>
    </source>
</evidence>
<gene>
    <name evidence="3" type="ORF">HF203_04585</name>
</gene>
<accession>A0ABX1I6B4</accession>
<evidence type="ECO:0000313" key="3">
    <source>
        <dbReference type="EMBL" id="NKN32494.1"/>
    </source>
</evidence>
<organism evidence="3 4">
    <name type="scientific">Marichromatium bheemlicum</name>
    <dbReference type="NCBI Taxonomy" id="365339"/>
    <lineage>
        <taxon>Bacteria</taxon>
        <taxon>Pseudomonadati</taxon>
        <taxon>Pseudomonadota</taxon>
        <taxon>Gammaproteobacteria</taxon>
        <taxon>Chromatiales</taxon>
        <taxon>Chromatiaceae</taxon>
        <taxon>Marichromatium</taxon>
    </lineage>
</organism>
<protein>
    <submittedName>
        <fullName evidence="3">AAA family ATPase</fullName>
    </submittedName>
</protein>
<proteinExistence type="predicted"/>
<keyword evidence="1" id="KW-0175">Coiled coil</keyword>
<feature type="coiled-coil region" evidence="1">
    <location>
        <begin position="220"/>
        <end position="250"/>
    </location>
</feature>